<sequence length="96" mass="11021">MDSVINYKKDLSYTAVPGSNGTMYHIMCEDTLADDVFVSDDHKTIIYIVYEPPGMTQPFSGGTLDLYRFYRFLKSRCFEDCRADLPEILEAMGLSW</sequence>
<organism evidence="1 2">
    <name type="scientific">Candidatus Weimeria bifida</name>
    <dbReference type="NCBI Taxonomy" id="2599074"/>
    <lineage>
        <taxon>Bacteria</taxon>
        <taxon>Bacillati</taxon>
        <taxon>Bacillota</taxon>
        <taxon>Clostridia</taxon>
        <taxon>Lachnospirales</taxon>
        <taxon>Lachnospiraceae</taxon>
        <taxon>Candidatus Weimeria</taxon>
    </lineage>
</organism>
<protein>
    <submittedName>
        <fullName evidence="1">Uncharacterized protein</fullName>
    </submittedName>
</protein>
<accession>A0A6N7IWJ8</accession>
<keyword evidence="2" id="KW-1185">Reference proteome</keyword>
<reference evidence="1" key="1">
    <citation type="journal article" date="2020" name="Appl. Environ. Microbiol.">
        <title>Medium-Chain Fatty Acid Synthesis by 'Candidatus Weimeria bifida' gen. nov., sp. nov., and 'Candidatus Pseudoramibacter fermentans' sp. nov.</title>
        <authorList>
            <person name="Scarborough M.J."/>
            <person name="Myers K.S."/>
            <person name="Donohue T.J."/>
            <person name="Noguera D.R."/>
        </authorList>
    </citation>
    <scope>NUCLEOTIDE SEQUENCE</scope>
    <source>
        <strain evidence="1">LCO1.1</strain>
    </source>
</reference>
<proteinExistence type="predicted"/>
<comment type="caution">
    <text evidence="1">The sequence shown here is derived from an EMBL/GenBank/DDBJ whole genome shotgun (WGS) entry which is preliminary data.</text>
</comment>
<dbReference type="Proteomes" id="UP000460257">
    <property type="component" value="Unassembled WGS sequence"/>
</dbReference>
<evidence type="ECO:0000313" key="1">
    <source>
        <dbReference type="EMBL" id="MQN00675.1"/>
    </source>
</evidence>
<gene>
    <name evidence="1" type="ORF">FRC54_01585</name>
</gene>
<name>A0A6N7IWJ8_9FIRM</name>
<dbReference type="EMBL" id="VOGC01000002">
    <property type="protein sequence ID" value="MQN00675.1"/>
    <property type="molecule type" value="Genomic_DNA"/>
</dbReference>
<evidence type="ECO:0000313" key="2">
    <source>
        <dbReference type="Proteomes" id="UP000460257"/>
    </source>
</evidence>
<dbReference type="AlphaFoldDB" id="A0A6N7IWJ8"/>